<dbReference type="InParanoid" id="A0A409WYY1"/>
<name>A0A409WYY1_PSICY</name>
<sequence>MSDGVTNNPSGSNSQRKVRDVLPMSLRKMGQSQAIDHAVVIFPSSYEVWCPLYVVKLAKRYKNDAQEALVSAHEVFKISSSSNNMESQNMELRYPIRKEGEEKYEWGRILPKEWLDIVGEGTEEIGVFVIGDVSSPPRYDEKNSTSQKNDKDNVFLFLFRLCEMGSRNVEDKRFVVPLVNTYEECVSAAYECFSSIAKNKKKCQLSSIVLLGKFAAVKPDAPPIFARLTTPAAYATYIATKRESAIEFAVTW</sequence>
<evidence type="ECO:0000313" key="2">
    <source>
        <dbReference type="Proteomes" id="UP000283269"/>
    </source>
</evidence>
<evidence type="ECO:0000313" key="1">
    <source>
        <dbReference type="EMBL" id="PPQ83734.1"/>
    </source>
</evidence>
<dbReference type="AlphaFoldDB" id="A0A409WYY1"/>
<protein>
    <submittedName>
        <fullName evidence="1">Uncharacterized protein</fullName>
    </submittedName>
</protein>
<keyword evidence="2" id="KW-1185">Reference proteome</keyword>
<dbReference type="EMBL" id="NHYD01002983">
    <property type="protein sequence ID" value="PPQ83734.1"/>
    <property type="molecule type" value="Genomic_DNA"/>
</dbReference>
<gene>
    <name evidence="1" type="ORF">CVT25_006138</name>
</gene>
<dbReference type="Proteomes" id="UP000283269">
    <property type="component" value="Unassembled WGS sequence"/>
</dbReference>
<proteinExistence type="predicted"/>
<comment type="caution">
    <text evidence="1">The sequence shown here is derived from an EMBL/GenBank/DDBJ whole genome shotgun (WGS) entry which is preliminary data.</text>
</comment>
<dbReference type="OrthoDB" id="3065797at2759"/>
<reference evidence="1 2" key="1">
    <citation type="journal article" date="2018" name="Evol. Lett.">
        <title>Horizontal gene cluster transfer increased hallucinogenic mushroom diversity.</title>
        <authorList>
            <person name="Reynolds H.T."/>
            <person name="Vijayakumar V."/>
            <person name="Gluck-Thaler E."/>
            <person name="Korotkin H.B."/>
            <person name="Matheny P.B."/>
            <person name="Slot J.C."/>
        </authorList>
    </citation>
    <scope>NUCLEOTIDE SEQUENCE [LARGE SCALE GENOMIC DNA]</scope>
    <source>
        <strain evidence="1 2">2631</strain>
    </source>
</reference>
<organism evidence="1 2">
    <name type="scientific">Psilocybe cyanescens</name>
    <dbReference type="NCBI Taxonomy" id="93625"/>
    <lineage>
        <taxon>Eukaryota</taxon>
        <taxon>Fungi</taxon>
        <taxon>Dikarya</taxon>
        <taxon>Basidiomycota</taxon>
        <taxon>Agaricomycotina</taxon>
        <taxon>Agaricomycetes</taxon>
        <taxon>Agaricomycetidae</taxon>
        <taxon>Agaricales</taxon>
        <taxon>Agaricineae</taxon>
        <taxon>Strophariaceae</taxon>
        <taxon>Psilocybe</taxon>
    </lineage>
</organism>
<accession>A0A409WYY1</accession>